<evidence type="ECO:0000256" key="6">
    <source>
        <dbReference type="ARBA" id="ARBA00023012"/>
    </source>
</evidence>
<dbReference type="Gene3D" id="1.10.287.130">
    <property type="match status" value="1"/>
</dbReference>
<dbReference type="SUPFAM" id="SSF55874">
    <property type="entry name" value="ATPase domain of HSP90 chaperone/DNA topoisomerase II/histidine kinase"/>
    <property type="match status" value="1"/>
</dbReference>
<dbReference type="GO" id="GO:0000155">
    <property type="term" value="F:phosphorelay sensor kinase activity"/>
    <property type="evidence" value="ECO:0007669"/>
    <property type="project" value="InterPro"/>
</dbReference>
<dbReference type="PANTHER" id="PTHR43065:SF10">
    <property type="entry name" value="PEROXIDE STRESS-ACTIVATED HISTIDINE KINASE MAK3"/>
    <property type="match status" value="1"/>
</dbReference>
<keyword evidence="4 10" id="KW-0418">Kinase</keyword>
<dbReference type="InterPro" id="IPR005467">
    <property type="entry name" value="His_kinase_dom"/>
</dbReference>
<feature type="transmembrane region" description="Helical" evidence="8">
    <location>
        <begin position="85"/>
        <end position="110"/>
    </location>
</feature>
<evidence type="ECO:0000313" key="10">
    <source>
        <dbReference type="EMBL" id="SHO81141.1"/>
    </source>
</evidence>
<dbReference type="GO" id="GO:0005524">
    <property type="term" value="F:ATP binding"/>
    <property type="evidence" value="ECO:0007669"/>
    <property type="project" value="UniProtKB-KW"/>
</dbReference>
<feature type="transmembrane region" description="Helical" evidence="8">
    <location>
        <begin position="54"/>
        <end position="73"/>
    </location>
</feature>
<dbReference type="InterPro" id="IPR004358">
    <property type="entry name" value="Sig_transdc_His_kin-like_C"/>
</dbReference>
<accession>A0A1W1EJV1</accession>
<evidence type="ECO:0000259" key="9">
    <source>
        <dbReference type="PROSITE" id="PS50109"/>
    </source>
</evidence>
<evidence type="ECO:0000256" key="2">
    <source>
        <dbReference type="ARBA" id="ARBA00022679"/>
    </source>
</evidence>
<feature type="coiled-coil region" evidence="7">
    <location>
        <begin position="198"/>
        <end position="226"/>
    </location>
</feature>
<dbReference type="PROSITE" id="PS50109">
    <property type="entry name" value="HIS_KIN"/>
    <property type="match status" value="1"/>
</dbReference>
<dbReference type="SMART" id="SM00387">
    <property type="entry name" value="HATPase_c"/>
    <property type="match status" value="1"/>
</dbReference>
<feature type="transmembrane region" description="Helical" evidence="8">
    <location>
        <begin position="166"/>
        <end position="185"/>
    </location>
</feature>
<evidence type="ECO:0000256" key="7">
    <source>
        <dbReference type="SAM" id="Coils"/>
    </source>
</evidence>
<keyword evidence="6" id="KW-0902">Two-component regulatory system</keyword>
<feature type="transmembrane region" description="Helical" evidence="8">
    <location>
        <begin position="139"/>
        <end position="160"/>
    </location>
</feature>
<keyword evidence="5" id="KW-0067">ATP-binding</keyword>
<name>A0A1W1EJV1_9ZZZZ</name>
<feature type="transmembrane region" description="Helical" evidence="8">
    <location>
        <begin position="21"/>
        <end position="42"/>
    </location>
</feature>
<keyword evidence="3" id="KW-0547">Nucleotide-binding</keyword>
<proteinExistence type="predicted"/>
<sequence>MKLNKIFSLNYHPKLIIILNDASFLGALASNILGMLFALHLLSDTMEDSYKYSLAIFSISIFITRVYTSYISTKYIRKNNRAKPIYLMIIFLTIILTAIFYSIVLWWAVLYEIDDISIFLIATIILSLIAGSSSSMSSIFVAFLLYISSNIISLIPALLYHGGEPFYIYAFIISVFIIVVIQSGYKHFNALKDSIELKEKFEHRVNEELEKNRQKDKQLLQQTRLAQMGEMISLIAHQWRQPLSAISSRVNAIDIKIEFGTYNLDNVDERNKFIEYMNEGHKHILNYVSSLSETINDFRTFFKPDKNKEFITITTPIERALSIVEIKMSNHNIEIIKDYRIDKHINMLSNEIMQVVLIILNNAEDNFEERNINNREITIITKEDDKHYIIEIKDTGGGVPNDILDKIFEPYFTTKDSEKGTGLGLYMSKTIVEEHNNGILSVKNIDNGVSFEIKLKKEEIR</sequence>
<dbReference type="InterPro" id="IPR036890">
    <property type="entry name" value="HATPase_C_sf"/>
</dbReference>
<evidence type="ECO:0000256" key="8">
    <source>
        <dbReference type="SAM" id="Phobius"/>
    </source>
</evidence>
<feature type="transmembrane region" description="Helical" evidence="8">
    <location>
        <begin position="116"/>
        <end position="132"/>
    </location>
</feature>
<reference evidence="10" key="1">
    <citation type="submission" date="2016-10" db="EMBL/GenBank/DDBJ databases">
        <authorList>
            <person name="de Groot N.N."/>
        </authorList>
    </citation>
    <scope>NUCLEOTIDE SEQUENCE</scope>
</reference>
<keyword evidence="8" id="KW-0812">Transmembrane</keyword>
<dbReference type="EMBL" id="FRYL01000030">
    <property type="protein sequence ID" value="SHO81141.1"/>
    <property type="molecule type" value="Genomic_DNA"/>
</dbReference>
<evidence type="ECO:0000256" key="4">
    <source>
        <dbReference type="ARBA" id="ARBA00022777"/>
    </source>
</evidence>
<dbReference type="Gene3D" id="3.30.565.10">
    <property type="entry name" value="Histidine kinase-like ATPase, C-terminal domain"/>
    <property type="match status" value="1"/>
</dbReference>
<keyword evidence="2" id="KW-0808">Transferase</keyword>
<evidence type="ECO:0000256" key="5">
    <source>
        <dbReference type="ARBA" id="ARBA00022840"/>
    </source>
</evidence>
<dbReference type="AlphaFoldDB" id="A0A1W1EJV1"/>
<evidence type="ECO:0000256" key="3">
    <source>
        <dbReference type="ARBA" id="ARBA00022741"/>
    </source>
</evidence>
<feature type="domain" description="Histidine kinase" evidence="9">
    <location>
        <begin position="234"/>
        <end position="459"/>
    </location>
</feature>
<gene>
    <name evidence="10" type="ORF">MNB_SV-15-623</name>
</gene>
<protein>
    <submittedName>
        <fullName evidence="10">Histidine kinase</fullName>
    </submittedName>
</protein>
<organism evidence="10">
    <name type="scientific">hydrothermal vent metagenome</name>
    <dbReference type="NCBI Taxonomy" id="652676"/>
    <lineage>
        <taxon>unclassified sequences</taxon>
        <taxon>metagenomes</taxon>
        <taxon>ecological metagenomes</taxon>
    </lineage>
</organism>
<evidence type="ECO:0000256" key="1">
    <source>
        <dbReference type="ARBA" id="ARBA00022553"/>
    </source>
</evidence>
<dbReference type="PRINTS" id="PR00344">
    <property type="entry name" value="BCTRLSENSOR"/>
</dbReference>
<dbReference type="SUPFAM" id="SSF47384">
    <property type="entry name" value="Homodimeric domain of signal transducing histidine kinase"/>
    <property type="match status" value="1"/>
</dbReference>
<keyword evidence="8" id="KW-0472">Membrane</keyword>
<dbReference type="PANTHER" id="PTHR43065">
    <property type="entry name" value="SENSOR HISTIDINE KINASE"/>
    <property type="match status" value="1"/>
</dbReference>
<dbReference type="InterPro" id="IPR036097">
    <property type="entry name" value="HisK_dim/P_sf"/>
</dbReference>
<keyword evidence="7" id="KW-0175">Coiled coil</keyword>
<dbReference type="InterPro" id="IPR003594">
    <property type="entry name" value="HATPase_dom"/>
</dbReference>
<keyword evidence="1" id="KW-0597">Phosphoprotein</keyword>
<keyword evidence="8" id="KW-1133">Transmembrane helix</keyword>
<dbReference type="Pfam" id="PF02518">
    <property type="entry name" value="HATPase_c"/>
    <property type="match status" value="1"/>
</dbReference>